<dbReference type="OrthoDB" id="7199749at2"/>
<dbReference type="eggNOG" id="ENOG502Z7W1">
    <property type="taxonomic scope" value="Bacteria"/>
</dbReference>
<proteinExistence type="predicted"/>
<feature type="transmembrane region" description="Helical" evidence="1">
    <location>
        <begin position="44"/>
        <end position="63"/>
    </location>
</feature>
<dbReference type="HOGENOM" id="CLU_434666_0_0_6"/>
<dbReference type="Proteomes" id="UP000011864">
    <property type="component" value="Chromosome"/>
</dbReference>
<protein>
    <submittedName>
        <fullName evidence="2">Uncharacterized protein</fullName>
    </submittedName>
</protein>
<accession>M4RLL7</accession>
<dbReference type="STRING" id="1129794.C427_0950"/>
<dbReference type="RefSeq" id="WP_015430436.1">
    <property type="nucleotide sequence ID" value="NC_020514.1"/>
</dbReference>
<gene>
    <name evidence="2" type="ORF">C427_0950</name>
</gene>
<dbReference type="InterPro" id="IPR029062">
    <property type="entry name" value="Class_I_gatase-like"/>
</dbReference>
<dbReference type="AlphaFoldDB" id="M4RLL7"/>
<feature type="transmembrane region" description="Helical" evidence="1">
    <location>
        <begin position="12"/>
        <end position="32"/>
    </location>
</feature>
<dbReference type="KEGG" id="gps:C427_0950"/>
<keyword evidence="1" id="KW-1133">Transmembrane helix</keyword>
<evidence type="ECO:0000313" key="3">
    <source>
        <dbReference type="Proteomes" id="UP000011864"/>
    </source>
</evidence>
<keyword evidence="1" id="KW-0472">Membrane</keyword>
<evidence type="ECO:0000313" key="2">
    <source>
        <dbReference type="EMBL" id="AGH43059.1"/>
    </source>
</evidence>
<reference evidence="2 3" key="1">
    <citation type="journal article" date="2013" name="Genome Announc.">
        <title>Complete Genome Sequence of Glaciecola psychrophila Strain 170T.</title>
        <authorList>
            <person name="Yin J."/>
            <person name="Chen J."/>
            <person name="Liu G."/>
            <person name="Yu Y."/>
            <person name="Song L."/>
            <person name="Wang X."/>
            <person name="Qu X."/>
        </authorList>
    </citation>
    <scope>NUCLEOTIDE SEQUENCE [LARGE SCALE GENOMIC DNA]</scope>
    <source>
        <strain evidence="2 3">170</strain>
    </source>
</reference>
<dbReference type="SUPFAM" id="SSF52317">
    <property type="entry name" value="Class I glutamine amidotransferase-like"/>
    <property type="match status" value="1"/>
</dbReference>
<name>M4RLL7_9ALTE</name>
<dbReference type="PATRIC" id="fig|1129794.4.peg.936"/>
<keyword evidence="3" id="KW-1185">Reference proteome</keyword>
<dbReference type="EMBL" id="CP003837">
    <property type="protein sequence ID" value="AGH43059.1"/>
    <property type="molecule type" value="Genomic_DNA"/>
</dbReference>
<evidence type="ECO:0000256" key="1">
    <source>
        <dbReference type="SAM" id="Phobius"/>
    </source>
</evidence>
<keyword evidence="1" id="KW-0812">Transmembrane</keyword>
<sequence length="629" mass="70121">MTFSLGLFSHYTIAASVLVVLLVIGLAVAGYFASQRLKQNKTRLAAILLTNTVAALTVLGLAFDIQLTNNQASVTYLVTHGATTEQLEQIDSQQAVFVLREAVISINNKNILDTATLIEIPSQLLSYQPRFENLHVVGDGLSLSQWQDMRLLMGEAFNNISVRFSASTPRLGLVNMSWPRELAVGQFIEVKGQLQGIDALAVDDIYELNLLDPVGQRVDTIRLKTTESFSLSFPAKSMGQWVYRLQLSKSGDMQPLLDEPLAFSVTKPTPVRILIKQSAASFETRQLKNWAAQLGSQISVLTQISQTKDIRQNINLSAAELTQITSPFTEQALINFDWLLIDGRALLTLTAQQMTALKTAIKNGLGVYIIADNALINAWPVPLLDWLSDIKIQPLDVASFSAIPKWPHSMIEGVMPLAKAIITSANNSFLVQSNDAKILVSHSKVGLGHVAVSLINGTYGWQTSGLTEQYSHYWQSVIFGLARPKQTPYWLNAASDTLAWVNQHLQKCVLGATASGLATYDQQPLSLILTQDILQVEQRCLTIWPTNAGWHELAWSKNSALSATPHKQNTSIETWFYAHAKQDWQEWRQVQNRLVSQKIAQQQNTQRFEKTSVKFLDKIWLWGAFWCYL</sequence>
<organism evidence="2 3">
    <name type="scientific">Paraglaciecola psychrophila 170</name>
    <dbReference type="NCBI Taxonomy" id="1129794"/>
    <lineage>
        <taxon>Bacteria</taxon>
        <taxon>Pseudomonadati</taxon>
        <taxon>Pseudomonadota</taxon>
        <taxon>Gammaproteobacteria</taxon>
        <taxon>Alteromonadales</taxon>
        <taxon>Alteromonadaceae</taxon>
        <taxon>Paraglaciecola</taxon>
    </lineage>
</organism>